<reference evidence="13 14" key="1">
    <citation type="submission" date="2025-04" db="UniProtKB">
        <authorList>
            <consortium name="RefSeq"/>
        </authorList>
    </citation>
    <scope>IDENTIFICATION</scope>
</reference>
<comment type="similarity">
    <text evidence="10">Belongs to the deoxyhypusine hydroxylase family.</text>
</comment>
<proteinExistence type="inferred from homology"/>
<evidence type="ECO:0000256" key="3">
    <source>
        <dbReference type="ARBA" id="ARBA00022723"/>
    </source>
</evidence>
<evidence type="ECO:0000256" key="9">
    <source>
        <dbReference type="ARBA" id="ARBA00045876"/>
    </source>
</evidence>
<dbReference type="HAMAP" id="MF_03101">
    <property type="entry name" value="Deoxyhypusine_hydroxylase"/>
    <property type="match status" value="1"/>
</dbReference>
<keyword evidence="3 10" id="KW-0479">Metal-binding</keyword>
<dbReference type="FunFam" id="1.25.10.10:FF:000099">
    <property type="entry name" value="Deoxyhypusine hydroxylase"/>
    <property type="match status" value="2"/>
</dbReference>
<name>A0A9W3AGN0_BIOGL</name>
<evidence type="ECO:0000313" key="12">
    <source>
        <dbReference type="Proteomes" id="UP001165740"/>
    </source>
</evidence>
<evidence type="ECO:0000256" key="8">
    <source>
        <dbReference type="ARBA" id="ARBA00023256"/>
    </source>
</evidence>
<dbReference type="SUPFAM" id="SSF48371">
    <property type="entry name" value="ARM repeat"/>
    <property type="match status" value="1"/>
</dbReference>
<dbReference type="Pfam" id="PF13646">
    <property type="entry name" value="HEAT_2"/>
    <property type="match status" value="2"/>
</dbReference>
<comment type="pathway">
    <text evidence="2 10">Protein modification; eIF5A hypusination.</text>
</comment>
<keyword evidence="4" id="KW-0677">Repeat</keyword>
<comment type="function">
    <text evidence="9">Catalyzes the hydroxylation of the N(6)-(4-aminobutyl)-L-lysine intermediate produced by deoxyhypusine synthase/DHPS on a critical lysine of the eukaryotic translation initiation factor 5A/eIF-5A. This is the second step of the post-translational modification of that lysine into an unusual amino acid residue named hypusine. Hypusination is unique to mature eIF-5A factor and is essential for its function.</text>
</comment>
<comment type="function">
    <text evidence="10">Catalyzes the hydroxylation of the N(6)-(4-aminobutyl)-L-lysine intermediate to form hypusine, an essential post-translational modification only found in mature eIF-5A factor.</text>
</comment>
<keyword evidence="8 10" id="KW-0386">Hypusine biosynthesis</keyword>
<evidence type="ECO:0000256" key="5">
    <source>
        <dbReference type="ARBA" id="ARBA00023002"/>
    </source>
</evidence>
<feature type="binding site" evidence="10">
    <location>
        <position position="69"/>
    </location>
    <ligand>
        <name>Fe cation</name>
        <dbReference type="ChEBI" id="CHEBI:24875"/>
        <label>1</label>
    </ligand>
</feature>
<keyword evidence="5 10" id="KW-0560">Oxidoreductase</keyword>
<dbReference type="PANTHER" id="PTHR12697">
    <property type="entry name" value="PBS LYASE HEAT-LIKE PROTEIN"/>
    <property type="match status" value="1"/>
</dbReference>
<feature type="binding site" evidence="10">
    <location>
        <position position="102"/>
    </location>
    <ligand>
        <name>Fe cation</name>
        <dbReference type="ChEBI" id="CHEBI:24875"/>
        <label>1</label>
    </ligand>
</feature>
<evidence type="ECO:0000256" key="6">
    <source>
        <dbReference type="ARBA" id="ARBA00023004"/>
    </source>
</evidence>
<evidence type="ECO:0000313" key="14">
    <source>
        <dbReference type="RefSeq" id="XP_055886457.1"/>
    </source>
</evidence>
<feature type="binding site" evidence="10">
    <location>
        <position position="68"/>
    </location>
    <ligand>
        <name>Fe cation</name>
        <dbReference type="ChEBI" id="CHEBI:24875"/>
        <label>1</label>
    </ligand>
</feature>
<dbReference type="SMART" id="SM00567">
    <property type="entry name" value="EZ_HEAT"/>
    <property type="match status" value="6"/>
</dbReference>
<dbReference type="PROSITE" id="PS50077">
    <property type="entry name" value="HEAT_REPEAT"/>
    <property type="match status" value="1"/>
</dbReference>
<dbReference type="RefSeq" id="XP_055886456.1">
    <property type="nucleotide sequence ID" value="XM_056030481.1"/>
</dbReference>
<evidence type="ECO:0000256" key="11">
    <source>
        <dbReference type="PROSITE-ProRule" id="PRU00103"/>
    </source>
</evidence>
<dbReference type="AlphaFoldDB" id="A0A9W3AGN0"/>
<feature type="binding site" evidence="10">
    <location>
        <position position="223"/>
    </location>
    <ligand>
        <name>Fe cation</name>
        <dbReference type="ChEBI" id="CHEBI:24875"/>
        <label>2</label>
    </ligand>
</feature>
<dbReference type="GO" id="GO:0019135">
    <property type="term" value="F:deoxyhypusine monooxygenase activity"/>
    <property type="evidence" value="ECO:0007669"/>
    <property type="project" value="UniProtKB-UniRule"/>
</dbReference>
<dbReference type="OMA" id="LQEPCSI"/>
<dbReference type="InterPro" id="IPR027517">
    <property type="entry name" value="Deoxyhypusine_hydroxylase"/>
</dbReference>
<dbReference type="InterPro" id="IPR011989">
    <property type="entry name" value="ARM-like"/>
</dbReference>
<feature type="binding site" evidence="10">
    <location>
        <position position="255"/>
    </location>
    <ligand>
        <name>Fe cation</name>
        <dbReference type="ChEBI" id="CHEBI:24875"/>
        <label>2</label>
    </ligand>
</feature>
<dbReference type="InterPro" id="IPR021133">
    <property type="entry name" value="HEAT_type_2"/>
</dbReference>
<keyword evidence="12" id="KW-1185">Reference proteome</keyword>
<dbReference type="Proteomes" id="UP001165740">
    <property type="component" value="Chromosome 5"/>
</dbReference>
<dbReference type="Gene3D" id="1.25.10.10">
    <property type="entry name" value="Leucine-rich Repeat Variant"/>
    <property type="match status" value="2"/>
</dbReference>
<evidence type="ECO:0000256" key="1">
    <source>
        <dbReference type="ARBA" id="ARBA00000068"/>
    </source>
</evidence>
<evidence type="ECO:0000313" key="13">
    <source>
        <dbReference type="RefSeq" id="XP_055886456.1"/>
    </source>
</evidence>
<evidence type="ECO:0000256" key="4">
    <source>
        <dbReference type="ARBA" id="ARBA00022737"/>
    </source>
</evidence>
<dbReference type="InterPro" id="IPR016024">
    <property type="entry name" value="ARM-type_fold"/>
</dbReference>
<evidence type="ECO:0000256" key="10">
    <source>
        <dbReference type="HAMAP-Rule" id="MF_03101"/>
    </source>
</evidence>
<feature type="binding site" evidence="10">
    <location>
        <position position="101"/>
    </location>
    <ligand>
        <name>Fe cation</name>
        <dbReference type="ChEBI" id="CHEBI:24875"/>
        <label>1</label>
    </ligand>
</feature>
<accession>A0A9W3AGN0</accession>
<organism evidence="12 13">
    <name type="scientific">Biomphalaria glabrata</name>
    <name type="common">Bloodfluke planorb</name>
    <name type="synonym">Freshwater snail</name>
    <dbReference type="NCBI Taxonomy" id="6526"/>
    <lineage>
        <taxon>Eukaryota</taxon>
        <taxon>Metazoa</taxon>
        <taxon>Spiralia</taxon>
        <taxon>Lophotrochozoa</taxon>
        <taxon>Mollusca</taxon>
        <taxon>Gastropoda</taxon>
        <taxon>Heterobranchia</taxon>
        <taxon>Euthyneura</taxon>
        <taxon>Panpulmonata</taxon>
        <taxon>Hygrophila</taxon>
        <taxon>Lymnaeoidea</taxon>
        <taxon>Planorbidae</taxon>
        <taxon>Biomphalaria</taxon>
    </lineage>
</organism>
<protein>
    <recommendedName>
        <fullName evidence="10">Deoxyhypusine hydroxylase</fullName>
        <shortName evidence="10">DOHH</shortName>
        <ecNumber evidence="10">1.14.99.29</ecNumber>
    </recommendedName>
    <alternativeName>
        <fullName evidence="10">Deoxyhypusine dioxygenase</fullName>
    </alternativeName>
    <alternativeName>
        <fullName evidence="10">Deoxyhypusine monooxygenase</fullName>
    </alternativeName>
</protein>
<dbReference type="GeneID" id="106063681"/>
<keyword evidence="6 10" id="KW-0408">Iron</keyword>
<comment type="cofactor">
    <cofactor evidence="10">
        <name>Fe(2+)</name>
        <dbReference type="ChEBI" id="CHEBI:29033"/>
    </cofactor>
    <text evidence="10">Binds 2 Fe(2+) ions per subunit.</text>
</comment>
<gene>
    <name evidence="13 14" type="primary">LOC106063681</name>
</gene>
<keyword evidence="7 10" id="KW-0503">Monooxygenase</keyword>
<dbReference type="RefSeq" id="XP_055886457.1">
    <property type="nucleotide sequence ID" value="XM_056030482.1"/>
</dbReference>
<feature type="repeat" description="HEAT" evidence="11">
    <location>
        <begin position="82"/>
        <end position="122"/>
    </location>
</feature>
<dbReference type="GO" id="GO:0046872">
    <property type="term" value="F:metal ion binding"/>
    <property type="evidence" value="ECO:0007669"/>
    <property type="project" value="UniProtKB-KW"/>
</dbReference>
<evidence type="ECO:0000256" key="2">
    <source>
        <dbReference type="ARBA" id="ARBA00005041"/>
    </source>
</evidence>
<feature type="binding site" evidence="10">
    <location>
        <position position="222"/>
    </location>
    <ligand>
        <name>Fe cation</name>
        <dbReference type="ChEBI" id="CHEBI:24875"/>
        <label>2</label>
    </ligand>
</feature>
<dbReference type="EC" id="1.14.99.29" evidence="10"/>
<evidence type="ECO:0000256" key="7">
    <source>
        <dbReference type="ARBA" id="ARBA00023033"/>
    </source>
</evidence>
<dbReference type="PANTHER" id="PTHR12697:SF5">
    <property type="entry name" value="DEOXYHYPUSINE HYDROXYLASE"/>
    <property type="match status" value="1"/>
</dbReference>
<sequence length="322" mass="35526">MHGLQYKINKKATKMSSSVSQISQVLQNKAAPLKDRFRALFTLRNLGGNEAVDSIASCFDDDSVLLKHELAYCLGQMQNTYAIPHLIKVLEDRSQDAMVRHEAGEALGAIGDASALEVLSNYVQDPVVEVAETCQLAVSRLQWLAQKSSCETDLPSNPYSSVDPAPPSKLEEVTKLKESLLDDTLPLFQRYRAMFTLRNIGTTEAVLALAEGLRCKGALFRHEIAYVLGQIQSDACIRQLQANLEDTEESPMVRHECAEALGSIATSEATAILENYLKDKERVVRESAIVALDMSEYENSDQFQYADTLSKMNNGQITGCVS</sequence>
<comment type="catalytic activity">
    <reaction evidence="1 10">
        <text>[eIF5A protein]-deoxyhypusine + AH2 + O2 = [eIF5A protein]-hypusine + A + H2O</text>
        <dbReference type="Rhea" id="RHEA:14101"/>
        <dbReference type="Rhea" id="RHEA-COMP:10144"/>
        <dbReference type="Rhea" id="RHEA-COMP:12592"/>
        <dbReference type="ChEBI" id="CHEBI:13193"/>
        <dbReference type="ChEBI" id="CHEBI:15377"/>
        <dbReference type="ChEBI" id="CHEBI:15379"/>
        <dbReference type="ChEBI" id="CHEBI:17499"/>
        <dbReference type="ChEBI" id="CHEBI:82657"/>
        <dbReference type="ChEBI" id="CHEBI:91175"/>
        <dbReference type="EC" id="1.14.99.29"/>
    </reaction>
</comment>
<dbReference type="OrthoDB" id="421002at2759"/>
<feature type="binding site" evidence="10">
    <location>
        <position position="256"/>
    </location>
    <ligand>
        <name>Fe cation</name>
        <dbReference type="ChEBI" id="CHEBI:24875"/>
        <label>2</label>
    </ligand>
</feature>
<dbReference type="InterPro" id="IPR004155">
    <property type="entry name" value="PBS_lyase_HEAT"/>
</dbReference>